<dbReference type="Proteomes" id="UP000742786">
    <property type="component" value="Unassembled WGS sequence"/>
</dbReference>
<accession>A0A916NHZ5</accession>
<reference evidence="1" key="1">
    <citation type="submission" date="2021-04" db="EMBL/GenBank/DDBJ databases">
        <authorList>
            <person name="Hornung B."/>
        </authorList>
    </citation>
    <scope>NUCLEOTIDE SEQUENCE</scope>
    <source>
        <strain evidence="1">G5G6</strain>
    </source>
</reference>
<keyword evidence="2" id="KW-1185">Reference proteome</keyword>
<comment type="caution">
    <text evidence="1">The sequence shown here is derived from an EMBL/GenBank/DDBJ whole genome shotgun (WGS) entry which is preliminary data.</text>
</comment>
<dbReference type="AlphaFoldDB" id="A0A916NHZ5"/>
<protein>
    <submittedName>
        <fullName evidence="1">Uncharacterized protein</fullName>
    </submittedName>
</protein>
<proteinExistence type="predicted"/>
<sequence length="115" mass="13272">MISMDLAEGAIKALIERIRAKPRQTLLHRLKLLDVHRRSNKQTVFNSTIEEIHTIFNVHPAAGMTMRTTLLPNHRWKTIRTLPDNWKTSGRRRSAKTTCSACWRTTAQELAPDSR</sequence>
<dbReference type="RefSeq" id="WP_220635847.1">
    <property type="nucleotide sequence ID" value="NZ_CAJQUM010000001.1"/>
</dbReference>
<name>A0A916NHZ5_9PROT</name>
<organism evidence="1 2">
    <name type="scientific">Georgfuchsia toluolica</name>
    <dbReference type="NCBI Taxonomy" id="424218"/>
    <lineage>
        <taxon>Bacteria</taxon>
        <taxon>Pseudomonadati</taxon>
        <taxon>Pseudomonadota</taxon>
        <taxon>Betaproteobacteria</taxon>
        <taxon>Nitrosomonadales</taxon>
        <taxon>Sterolibacteriaceae</taxon>
        <taxon>Georgfuchsia</taxon>
    </lineage>
</organism>
<evidence type="ECO:0000313" key="2">
    <source>
        <dbReference type="Proteomes" id="UP000742786"/>
    </source>
</evidence>
<dbReference type="EMBL" id="CAJQUM010000001">
    <property type="protein sequence ID" value="CAG4883946.1"/>
    <property type="molecule type" value="Genomic_DNA"/>
</dbReference>
<gene>
    <name evidence="1" type="ORF">GTOL_11829</name>
</gene>
<evidence type="ECO:0000313" key="1">
    <source>
        <dbReference type="EMBL" id="CAG4883946.1"/>
    </source>
</evidence>